<dbReference type="SUPFAM" id="SSF81901">
    <property type="entry name" value="HCP-like"/>
    <property type="match status" value="1"/>
</dbReference>
<keyword evidence="1" id="KW-0732">Signal</keyword>
<comment type="caution">
    <text evidence="2">The sequence shown here is derived from an EMBL/GenBank/DDBJ whole genome shotgun (WGS) entry which is preliminary data.</text>
</comment>
<evidence type="ECO:0000256" key="1">
    <source>
        <dbReference type="SAM" id="SignalP"/>
    </source>
</evidence>
<gene>
    <name evidence="2" type="ORF">NX782_18340</name>
</gene>
<accession>A0ABT2ABG2</accession>
<feature type="chain" id="PRO_5045410822" description="Sel1 repeat family protein" evidence="1">
    <location>
        <begin position="27"/>
        <end position="278"/>
    </location>
</feature>
<dbReference type="RefSeq" id="WP_258846921.1">
    <property type="nucleotide sequence ID" value="NZ_JANUGX010000024.1"/>
</dbReference>
<proteinExistence type="predicted"/>
<evidence type="ECO:0000313" key="2">
    <source>
        <dbReference type="EMBL" id="MCS0591150.1"/>
    </source>
</evidence>
<feature type="signal peptide" evidence="1">
    <location>
        <begin position="1"/>
        <end position="26"/>
    </location>
</feature>
<evidence type="ECO:0008006" key="4">
    <source>
        <dbReference type="Google" id="ProtNLM"/>
    </source>
</evidence>
<sequence length="278" mass="30313">MQLSPFSWQAMLAASLAVLPCMPAAAEESSAGQKAAAVVTDRITSRDCAGAVADLKTGLKNDFPEVALLAGSMYEHGVCVPRDWNRAVPFYIQAWQGGVESAADRLAAGYAAPENGTDTAAALWWASRRPRHVVRPEGMATCAVSDDAAKDIDRFVAELQTWQPERLAACNYMTGVMNMLSAESNYPVLALRYHVSGDVILRFLPGVPRVEVQQGVLPELQHEGSVEQDLKRDRAKTRLAGFENALREVADRALARYPRPAGIPADALVRVQYRFDTQ</sequence>
<keyword evidence="3" id="KW-1185">Reference proteome</keyword>
<dbReference type="Proteomes" id="UP001205560">
    <property type="component" value="Unassembled WGS sequence"/>
</dbReference>
<evidence type="ECO:0000313" key="3">
    <source>
        <dbReference type="Proteomes" id="UP001205560"/>
    </source>
</evidence>
<reference evidence="2 3" key="1">
    <citation type="submission" date="2022-08" db="EMBL/GenBank/DDBJ databases">
        <title>Reclassification of Massilia species as members of the genera Telluria, Duganella, Pseudoduganella, Mokoshia gen. nov. and Zemynaea gen. nov. using orthogonal and non-orthogonal genome-based approaches.</title>
        <authorList>
            <person name="Bowman J.P."/>
        </authorList>
    </citation>
    <scope>NUCLEOTIDE SEQUENCE [LARGE SCALE GENOMIC DNA]</scope>
    <source>
        <strain evidence="2 3">LMG 28164</strain>
    </source>
</reference>
<dbReference type="Gene3D" id="1.25.40.10">
    <property type="entry name" value="Tetratricopeptide repeat domain"/>
    <property type="match status" value="1"/>
</dbReference>
<name>A0ABT2ABG2_9BURK</name>
<dbReference type="InterPro" id="IPR011990">
    <property type="entry name" value="TPR-like_helical_dom_sf"/>
</dbReference>
<protein>
    <recommendedName>
        <fullName evidence="4">Sel1 repeat family protein</fullName>
    </recommendedName>
</protein>
<dbReference type="EMBL" id="JANUGX010000024">
    <property type="protein sequence ID" value="MCS0591150.1"/>
    <property type="molecule type" value="Genomic_DNA"/>
</dbReference>
<organism evidence="2 3">
    <name type="scientific">Massilia norwichensis</name>
    <dbReference type="NCBI Taxonomy" id="1442366"/>
    <lineage>
        <taxon>Bacteria</taxon>
        <taxon>Pseudomonadati</taxon>
        <taxon>Pseudomonadota</taxon>
        <taxon>Betaproteobacteria</taxon>
        <taxon>Burkholderiales</taxon>
        <taxon>Oxalobacteraceae</taxon>
        <taxon>Telluria group</taxon>
        <taxon>Massilia</taxon>
    </lineage>
</organism>